<dbReference type="Proteomes" id="UP001434337">
    <property type="component" value="Chromosome"/>
</dbReference>
<accession>A0ABZ3C9J2</accession>
<name>A0ABZ3C9J2_9ACTN</name>
<evidence type="ECO:0000313" key="1">
    <source>
        <dbReference type="EMBL" id="WZW98891.1"/>
    </source>
</evidence>
<dbReference type="RefSeq" id="WP_342372775.1">
    <property type="nucleotide sequence ID" value="NZ_CP115965.1"/>
</dbReference>
<dbReference type="InterPro" id="IPR015942">
    <property type="entry name" value="Asp/Glu/hydantoin_racemase"/>
</dbReference>
<evidence type="ECO:0008006" key="3">
    <source>
        <dbReference type="Google" id="ProtNLM"/>
    </source>
</evidence>
<protein>
    <recommendedName>
        <fullName evidence="3">Asp/Glu/hydantoin racemase</fullName>
    </recommendedName>
</protein>
<gene>
    <name evidence="1" type="ORF">PCC79_01370</name>
</gene>
<reference evidence="1 2" key="1">
    <citation type="journal article" date="2023" name="Environ Microbiome">
        <title>A coral-associated actinobacterium mitigates coral bleaching under heat stress.</title>
        <authorList>
            <person name="Li J."/>
            <person name="Zou Y."/>
            <person name="Li Q."/>
            <person name="Zhang J."/>
            <person name="Bourne D.G."/>
            <person name="Lyu Y."/>
            <person name="Liu C."/>
            <person name="Zhang S."/>
        </authorList>
    </citation>
    <scope>NUCLEOTIDE SEQUENCE [LARGE SCALE GENOMIC DNA]</scope>
    <source>
        <strain evidence="1 2">SCSIO 13291</strain>
    </source>
</reference>
<sequence length="212" mass="22166">MTAIGFLHTSQQHVETFDALVNEANPDVQTIHHVAANLLTLVRQAGAESVADEVAAELEELAAQGANVIVVTSPAIAGVAERVDVGIPVLRVDRPVAFDAVRAGRRIGVVAALASALVPTTELLQQEAKAAGVEIEIVPVIVAGAWISFEQGEEDEYARDVAKATIELAERTDIVVLAQASLMGATQYLPDDLPVLVSPRKAVAVALEKAGA</sequence>
<evidence type="ECO:0000313" key="2">
    <source>
        <dbReference type="Proteomes" id="UP001434337"/>
    </source>
</evidence>
<dbReference type="EMBL" id="CP115965">
    <property type="protein sequence ID" value="WZW98891.1"/>
    <property type="molecule type" value="Genomic_DNA"/>
</dbReference>
<dbReference type="Pfam" id="PF01177">
    <property type="entry name" value="Asp_Glu_race"/>
    <property type="match status" value="1"/>
</dbReference>
<keyword evidence="2" id="KW-1185">Reference proteome</keyword>
<organism evidence="1 2">
    <name type="scientific">Propioniciclava soli</name>
    <dbReference type="NCBI Taxonomy" id="2775081"/>
    <lineage>
        <taxon>Bacteria</taxon>
        <taxon>Bacillati</taxon>
        <taxon>Actinomycetota</taxon>
        <taxon>Actinomycetes</taxon>
        <taxon>Propionibacteriales</taxon>
        <taxon>Propionibacteriaceae</taxon>
        <taxon>Propioniciclava</taxon>
    </lineage>
</organism>
<proteinExistence type="predicted"/>